<evidence type="ECO:0000313" key="2">
    <source>
        <dbReference type="Proteomes" id="UP000007881"/>
    </source>
</evidence>
<dbReference type="KEGG" id="phm:PSMK_04410"/>
<dbReference type="OrthoDB" id="9771783at2"/>
<evidence type="ECO:0008006" key="3">
    <source>
        <dbReference type="Google" id="ProtNLM"/>
    </source>
</evidence>
<keyword evidence="2" id="KW-1185">Reference proteome</keyword>
<gene>
    <name evidence="1" type="ordered locus">PSMK_04410</name>
</gene>
<dbReference type="AlphaFoldDB" id="I0IBG2"/>
<dbReference type="EMBL" id="AP012338">
    <property type="protein sequence ID" value="BAM02600.1"/>
    <property type="molecule type" value="Genomic_DNA"/>
</dbReference>
<dbReference type="RefSeq" id="WP_014435820.1">
    <property type="nucleotide sequence ID" value="NC_017080.1"/>
</dbReference>
<proteinExistence type="predicted"/>
<sequence>MNAAAAPEPRAADAPPRRRRRRRWPWILLFVLLLAGVGGRLALEPGLRWYVNRTLDRDPGFDGRIDGISIALWRGAYRVEGVRLDKTAAGIREPLLTLDALDLSLQWGALLKGAVVGEVELVRPVVTFVDGGEGGESQSGAGGPWLGVLSDLLPFQINRVGVRDGTLRLRSERGAAPLEAEITALEATVSDLTNVDRSTEVLVTKLDATCRVMGSGEVELHGALDPFSWKPTFELRMRMLGLDVTEVNGLARVYGGLDFNAGRFDLTLEASAEQGLIEGTVQPLFRGLDVFSLSQDAADGDPLNAAYQALVGSVAELLENQERDQFGTRVAFEASSEGLGLNVLEVVGNVLYNAFVQAFLPELRAQSGGGFRFTPQPVAEAPAQR</sequence>
<dbReference type="eggNOG" id="COG2982">
    <property type="taxonomic scope" value="Bacteria"/>
</dbReference>
<protein>
    <recommendedName>
        <fullName evidence="3">AsmA-like C-terminal domain-containing protein</fullName>
    </recommendedName>
</protein>
<dbReference type="Proteomes" id="UP000007881">
    <property type="component" value="Chromosome"/>
</dbReference>
<accession>I0IBG2</accession>
<evidence type="ECO:0000313" key="1">
    <source>
        <dbReference type="EMBL" id="BAM02600.1"/>
    </source>
</evidence>
<organism evidence="1 2">
    <name type="scientific">Phycisphaera mikurensis (strain NBRC 102666 / KCTC 22515 / FYK2301M01)</name>
    <dbReference type="NCBI Taxonomy" id="1142394"/>
    <lineage>
        <taxon>Bacteria</taxon>
        <taxon>Pseudomonadati</taxon>
        <taxon>Planctomycetota</taxon>
        <taxon>Phycisphaerae</taxon>
        <taxon>Phycisphaerales</taxon>
        <taxon>Phycisphaeraceae</taxon>
        <taxon>Phycisphaera</taxon>
    </lineage>
</organism>
<name>I0IBG2_PHYMF</name>
<reference evidence="1 2" key="1">
    <citation type="submission" date="2012-02" db="EMBL/GenBank/DDBJ databases">
        <title>Complete genome sequence of Phycisphaera mikurensis NBRC 102666.</title>
        <authorList>
            <person name="Ankai A."/>
            <person name="Hosoyama A."/>
            <person name="Terui Y."/>
            <person name="Sekine M."/>
            <person name="Fukai R."/>
            <person name="Kato Y."/>
            <person name="Nakamura S."/>
            <person name="Yamada-Narita S."/>
            <person name="Kawakoshi A."/>
            <person name="Fukunaga Y."/>
            <person name="Yamazaki S."/>
            <person name="Fujita N."/>
        </authorList>
    </citation>
    <scope>NUCLEOTIDE SEQUENCE [LARGE SCALE GENOMIC DNA]</scope>
    <source>
        <strain evidence="2">NBRC 102666 / KCTC 22515 / FYK2301M01</strain>
    </source>
</reference>
<dbReference type="STRING" id="1142394.PSMK_04410"/>
<dbReference type="HOGENOM" id="CLU_056895_0_0_0"/>